<feature type="active site" evidence="4">
    <location>
        <position position="515"/>
    </location>
</feature>
<comment type="caution">
    <text evidence="7">The sequence shown here is derived from an EMBL/GenBank/DDBJ whole genome shotgun (WGS) entry which is preliminary data.</text>
</comment>
<dbReference type="PANTHER" id="PTHR43390:SF1">
    <property type="entry name" value="CHLOROPLAST PROCESSING PEPTIDASE"/>
    <property type="match status" value="1"/>
</dbReference>
<dbReference type="Proteomes" id="UP001295423">
    <property type="component" value="Unassembled WGS sequence"/>
</dbReference>
<keyword evidence="2 5" id="KW-0645">Protease</keyword>
<accession>A0AAD2JKQ5</accession>
<dbReference type="GO" id="GO:0004252">
    <property type="term" value="F:serine-type endopeptidase activity"/>
    <property type="evidence" value="ECO:0007669"/>
    <property type="project" value="InterPro"/>
</dbReference>
<dbReference type="GO" id="GO:0005743">
    <property type="term" value="C:mitochondrial inner membrane"/>
    <property type="evidence" value="ECO:0007669"/>
    <property type="project" value="UniProtKB-SubCell"/>
</dbReference>
<evidence type="ECO:0000313" key="8">
    <source>
        <dbReference type="Proteomes" id="UP001295423"/>
    </source>
</evidence>
<protein>
    <recommendedName>
        <fullName evidence="5">Mitochondrial inner membrane protease subunit</fullName>
        <ecNumber evidence="5">3.4.21.-</ecNumber>
    </recommendedName>
</protein>
<evidence type="ECO:0000259" key="6">
    <source>
        <dbReference type="Pfam" id="PF10502"/>
    </source>
</evidence>
<keyword evidence="5" id="KW-0472">Membrane</keyword>
<evidence type="ECO:0000256" key="5">
    <source>
        <dbReference type="RuleBase" id="RU362041"/>
    </source>
</evidence>
<dbReference type="Gene3D" id="2.10.109.10">
    <property type="entry name" value="Umud Fragment, subunit A"/>
    <property type="match status" value="1"/>
</dbReference>
<name>A0AAD2JKQ5_9STRA</name>
<reference evidence="7" key="1">
    <citation type="submission" date="2023-08" db="EMBL/GenBank/DDBJ databases">
        <authorList>
            <person name="Audoor S."/>
            <person name="Bilcke G."/>
        </authorList>
    </citation>
    <scope>NUCLEOTIDE SEQUENCE</scope>
</reference>
<feature type="active site" evidence="4">
    <location>
        <position position="456"/>
    </location>
</feature>
<evidence type="ECO:0000256" key="2">
    <source>
        <dbReference type="ARBA" id="ARBA00022670"/>
    </source>
</evidence>
<dbReference type="PROSITE" id="PS00501">
    <property type="entry name" value="SPASE_I_1"/>
    <property type="match status" value="1"/>
</dbReference>
<evidence type="ECO:0000256" key="1">
    <source>
        <dbReference type="ARBA" id="ARBA00009370"/>
    </source>
</evidence>
<dbReference type="EMBL" id="CAKOGP040002014">
    <property type="protein sequence ID" value="CAJ1959646.1"/>
    <property type="molecule type" value="Genomic_DNA"/>
</dbReference>
<dbReference type="PANTHER" id="PTHR43390">
    <property type="entry name" value="SIGNAL PEPTIDASE I"/>
    <property type="match status" value="1"/>
</dbReference>
<dbReference type="SUPFAM" id="SSF51306">
    <property type="entry name" value="LexA/Signal peptidase"/>
    <property type="match status" value="1"/>
</dbReference>
<comment type="similarity">
    <text evidence="1 5">Belongs to the peptidase S26 family.</text>
</comment>
<dbReference type="InterPro" id="IPR036286">
    <property type="entry name" value="LexA/Signal_pep-like_sf"/>
</dbReference>
<dbReference type="CDD" id="cd06530">
    <property type="entry name" value="S26_SPase_I"/>
    <property type="match status" value="1"/>
</dbReference>
<proteinExistence type="inferred from homology"/>
<comment type="subcellular location">
    <subcellularLocation>
        <location evidence="5">Mitochondrion inner membrane</location>
    </subcellularLocation>
</comment>
<evidence type="ECO:0000256" key="4">
    <source>
        <dbReference type="PIRSR" id="PIRSR600223-1"/>
    </source>
</evidence>
<dbReference type="InterPro" id="IPR019533">
    <property type="entry name" value="Peptidase_S26"/>
</dbReference>
<dbReference type="EC" id="3.4.21.-" evidence="5"/>
<keyword evidence="5" id="KW-0999">Mitochondrion inner membrane</keyword>
<dbReference type="InterPro" id="IPR019756">
    <property type="entry name" value="Pept_S26A_signal_pept_1_Ser-AS"/>
</dbReference>
<dbReference type="GO" id="GO:0006465">
    <property type="term" value="P:signal peptide processing"/>
    <property type="evidence" value="ECO:0007669"/>
    <property type="project" value="InterPro"/>
</dbReference>
<keyword evidence="3 5" id="KW-0378">Hydrolase</keyword>
<evidence type="ECO:0000313" key="7">
    <source>
        <dbReference type="EMBL" id="CAJ1959646.1"/>
    </source>
</evidence>
<gene>
    <name evidence="7" type="ORF">CYCCA115_LOCUS18065</name>
</gene>
<keyword evidence="8" id="KW-1185">Reference proteome</keyword>
<keyword evidence="5" id="KW-0496">Mitochondrion</keyword>
<feature type="domain" description="Peptidase S26" evidence="6">
    <location>
        <begin position="433"/>
        <end position="611"/>
    </location>
</feature>
<dbReference type="AlphaFoldDB" id="A0AAD2JKQ5"/>
<dbReference type="PRINTS" id="PR00727">
    <property type="entry name" value="LEADERPTASE"/>
</dbReference>
<organism evidence="7 8">
    <name type="scientific">Cylindrotheca closterium</name>
    <dbReference type="NCBI Taxonomy" id="2856"/>
    <lineage>
        <taxon>Eukaryota</taxon>
        <taxon>Sar</taxon>
        <taxon>Stramenopiles</taxon>
        <taxon>Ochrophyta</taxon>
        <taxon>Bacillariophyta</taxon>
        <taxon>Bacillariophyceae</taxon>
        <taxon>Bacillariophycidae</taxon>
        <taxon>Bacillariales</taxon>
        <taxon>Bacillariaceae</taxon>
        <taxon>Cylindrotheca</taxon>
    </lineage>
</organism>
<evidence type="ECO:0000256" key="3">
    <source>
        <dbReference type="ARBA" id="ARBA00022801"/>
    </source>
</evidence>
<dbReference type="NCBIfam" id="TIGR02227">
    <property type="entry name" value="sigpep_I_bact"/>
    <property type="match status" value="1"/>
</dbReference>
<sequence>MKRRYATMLRCRFLIMPFQSFHNTWDILFIISLLHFSITVDAFSILSTTSKNTNPVLNSPDAFLSNDDHKHAPTYSFSVPLINKRPKPESFGDKFIELWNDPRPVTSLVGNDRTTVGNRITSEGESEEIPYCILSEEFDIGTELFQILLYPRGRYVSGSGSVGGIASAYLRYLPKEYGEELDVSWNLQLCVSKENTGAADGDDDMEILSISTSGGLPKSNTTWSAAMTFCHELEAVESVGRATDWGSSIWSAGEVCQGLGRICARGNITVFDKRQSGISFSFPPKGALGDVLRSSNQPLSSREFRAGEVIVPRPMEEGSIQAEKLKESFVYPGIDYRIMTMTDGNGNQLFSTSSLSSQEEKNRAKLALRPCGWKLQRQLWQRNGMTQDWPMEVDAELLANVTSTRFNRDSAIPRITAAFQREWEAYALALAVAIMPIPVALFLRTFVSLYAIPSASMEPTLLRGDVLLVEKLPGVYDRTQRGDVVLFRPPPSLTDLIASSSPQSRPISRTSLFVKRLVGVPGDKNIRLDDETREVTIDGKPSMGPNRDLCEDEPLRLIDKMLKNGKGRNVAELGEDEAYVVGDCKAVSVDSRVFGVLPKENIVGKPVARIWPLDRIQLSNKF</sequence>
<dbReference type="InterPro" id="IPR000223">
    <property type="entry name" value="Pept_S26A_signal_pept_1"/>
</dbReference>
<dbReference type="Pfam" id="PF10502">
    <property type="entry name" value="Peptidase_S26"/>
    <property type="match status" value="1"/>
</dbReference>